<dbReference type="InterPro" id="IPR007462">
    <property type="entry name" value="COV1-like"/>
</dbReference>
<dbReference type="PANTHER" id="PTHR31876">
    <property type="entry name" value="COV-LIKE PROTEIN 1"/>
    <property type="match status" value="1"/>
</dbReference>
<dbReference type="STRING" id="1453999.AW06_001192"/>
<evidence type="ECO:0000256" key="1">
    <source>
        <dbReference type="SAM" id="Phobius"/>
    </source>
</evidence>
<reference evidence="2" key="1">
    <citation type="submission" date="2014-02" db="EMBL/GenBank/DDBJ databases">
        <title>Expanding our view of genomic diversity in Candidatus Accumulibacter clades.</title>
        <authorList>
            <person name="Skennerton C.T."/>
            <person name="Barr J.J."/>
            <person name="Slater F.R."/>
            <person name="Bond P.L."/>
            <person name="Tyson G.W."/>
        </authorList>
    </citation>
    <scope>NUCLEOTIDE SEQUENCE [LARGE SCALE GENOMIC DNA]</scope>
</reference>
<accession>A0A080M8R7</accession>
<evidence type="ECO:0000313" key="2">
    <source>
        <dbReference type="EMBL" id="KFB77672.1"/>
    </source>
</evidence>
<keyword evidence="3" id="KW-1185">Reference proteome</keyword>
<feature type="transmembrane region" description="Helical" evidence="1">
    <location>
        <begin position="53"/>
        <end position="78"/>
    </location>
</feature>
<evidence type="ECO:0008006" key="4">
    <source>
        <dbReference type="Google" id="ProtNLM"/>
    </source>
</evidence>
<gene>
    <name evidence="2" type="ORF">AW06_001192</name>
</gene>
<feature type="transmembrane region" description="Helical" evidence="1">
    <location>
        <begin position="9"/>
        <end position="33"/>
    </location>
</feature>
<evidence type="ECO:0000313" key="3">
    <source>
        <dbReference type="Proteomes" id="UP000021315"/>
    </source>
</evidence>
<dbReference type="EMBL" id="JDST02000019">
    <property type="protein sequence ID" value="KFB77672.1"/>
    <property type="molecule type" value="Genomic_DNA"/>
</dbReference>
<dbReference type="Pfam" id="PF04367">
    <property type="entry name" value="DUF502"/>
    <property type="match status" value="1"/>
</dbReference>
<dbReference type="PANTHER" id="PTHR31876:SF26">
    <property type="entry name" value="PROTEIN LIKE COV 2"/>
    <property type="match status" value="1"/>
</dbReference>
<keyword evidence="1" id="KW-0472">Membrane</keyword>
<organism evidence="2 3">
    <name type="scientific">Candidatus Accumulibacter cognatus</name>
    <dbReference type="NCBI Taxonomy" id="2954383"/>
    <lineage>
        <taxon>Bacteria</taxon>
        <taxon>Pseudomonadati</taxon>
        <taxon>Pseudomonadota</taxon>
        <taxon>Betaproteobacteria</taxon>
        <taxon>Candidatus Accumulibacter</taxon>
    </lineage>
</organism>
<proteinExistence type="predicted"/>
<protein>
    <recommendedName>
        <fullName evidence="4">DUF502 domain-containing protein</fullName>
    </recommendedName>
</protein>
<keyword evidence="1" id="KW-0812">Transmembrane</keyword>
<dbReference type="Proteomes" id="UP000021315">
    <property type="component" value="Unassembled WGS sequence"/>
</dbReference>
<sequence length="212" mass="23427">MRRPLIKRYFITGLLIWVPLAITAWVLVLIVGAMDQSLRLLPEAIHPRTVLGFDIPGVGAVLTLLIIFLTGLLAANFIGQRLVAWWELLLARIPVVNSIYHSVKQVSDTLFSSSGNAFRKALLIEYPRRGSWTIAFLTGQPGGEMLRHLDGEHVSVYIPTTPNPTSGFFLMLPRTEVIELDMSVDTALKYVISMGVVAPPLRPQTANASSRP</sequence>
<keyword evidence="1" id="KW-1133">Transmembrane helix</keyword>
<name>A0A080M8R7_9PROT</name>
<comment type="caution">
    <text evidence="2">The sequence shown here is derived from an EMBL/GenBank/DDBJ whole genome shotgun (WGS) entry which is preliminary data.</text>
</comment>
<dbReference type="AlphaFoldDB" id="A0A080M8R7"/>